<sequence>MHIRRRPLRALALAASIAVAASTAAALTGCTAANEPKSISATDSPLFAVLGPLAGFGDDKALRAKERKIEELTAACMTKEGFEYTPSDRSAADAADDLAAQQTEDWVAKNGYGLTAADAPDTKTDPNQEYVDSLSPSEQEAYNTALHGAGIDTGDGGTAASGDGAFDPATAGCYANAQRTANGGKGEFWEDEKYAGLLEKMSKIYETMEKKPEVVAAARKWSDCMADAGYSGLTKKSDALERASKQNAELYGLDDGEVSSEDKQPSAAEKKKVRDAEIALALADFRCDQRVHYTETQLKAQFALEDTFIQQNRAKLDALVDAYGSSK</sequence>
<evidence type="ECO:0008006" key="5">
    <source>
        <dbReference type="Google" id="ProtNLM"/>
    </source>
</evidence>
<organism evidence="3 4">
    <name type="scientific">Leifsonia virtsii</name>
    <dbReference type="NCBI Taxonomy" id="3035915"/>
    <lineage>
        <taxon>Bacteria</taxon>
        <taxon>Bacillati</taxon>
        <taxon>Actinomycetota</taxon>
        <taxon>Actinomycetes</taxon>
        <taxon>Micrococcales</taxon>
        <taxon>Microbacteriaceae</taxon>
        <taxon>Leifsonia</taxon>
    </lineage>
</organism>
<gene>
    <name evidence="3" type="ORF">P5G59_01575</name>
</gene>
<feature type="region of interest" description="Disordered" evidence="1">
    <location>
        <begin position="251"/>
        <end position="270"/>
    </location>
</feature>
<accession>A0ABT8ISN5</accession>
<evidence type="ECO:0000256" key="1">
    <source>
        <dbReference type="SAM" id="MobiDB-lite"/>
    </source>
</evidence>
<dbReference type="RefSeq" id="WP_301215330.1">
    <property type="nucleotide sequence ID" value="NZ_JAROCB010000001.1"/>
</dbReference>
<feature type="compositionally biased region" description="Basic and acidic residues" evidence="1">
    <location>
        <begin position="260"/>
        <end position="270"/>
    </location>
</feature>
<dbReference type="EMBL" id="JAROCB010000001">
    <property type="protein sequence ID" value="MDN4595821.1"/>
    <property type="molecule type" value="Genomic_DNA"/>
</dbReference>
<keyword evidence="4" id="KW-1185">Reference proteome</keyword>
<feature type="region of interest" description="Disordered" evidence="1">
    <location>
        <begin position="114"/>
        <end position="138"/>
    </location>
</feature>
<proteinExistence type="predicted"/>
<protein>
    <recommendedName>
        <fullName evidence="5">Lipoprotein</fullName>
    </recommendedName>
</protein>
<evidence type="ECO:0000313" key="3">
    <source>
        <dbReference type="EMBL" id="MDN4595821.1"/>
    </source>
</evidence>
<dbReference type="Proteomes" id="UP001174210">
    <property type="component" value="Unassembled WGS sequence"/>
</dbReference>
<dbReference type="PROSITE" id="PS51257">
    <property type="entry name" value="PROKAR_LIPOPROTEIN"/>
    <property type="match status" value="1"/>
</dbReference>
<keyword evidence="2" id="KW-0732">Signal</keyword>
<reference evidence="3" key="1">
    <citation type="submission" date="2023-03" db="EMBL/GenBank/DDBJ databases">
        <title>MT1 and MT2 Draft Genomes of Novel Species.</title>
        <authorList>
            <person name="Venkateswaran K."/>
        </authorList>
    </citation>
    <scope>NUCLEOTIDE SEQUENCE</scope>
    <source>
        <strain evidence="3">F6_8S_P_1A</strain>
    </source>
</reference>
<evidence type="ECO:0000256" key="2">
    <source>
        <dbReference type="SAM" id="SignalP"/>
    </source>
</evidence>
<comment type="caution">
    <text evidence="3">The sequence shown here is derived from an EMBL/GenBank/DDBJ whole genome shotgun (WGS) entry which is preliminary data.</text>
</comment>
<name>A0ABT8ISN5_9MICO</name>
<evidence type="ECO:0000313" key="4">
    <source>
        <dbReference type="Proteomes" id="UP001174210"/>
    </source>
</evidence>
<feature type="signal peptide" evidence="2">
    <location>
        <begin position="1"/>
        <end position="20"/>
    </location>
</feature>
<feature type="chain" id="PRO_5047453258" description="Lipoprotein" evidence="2">
    <location>
        <begin position="21"/>
        <end position="327"/>
    </location>
</feature>